<dbReference type="SMART" id="SM00419">
    <property type="entry name" value="HTH_CRP"/>
    <property type="match status" value="1"/>
</dbReference>
<organism evidence="6 7">
    <name type="scientific">Rhizobium subbaraonis</name>
    <dbReference type="NCBI Taxonomy" id="908946"/>
    <lineage>
        <taxon>Bacteria</taxon>
        <taxon>Pseudomonadati</taxon>
        <taxon>Pseudomonadota</taxon>
        <taxon>Alphaproteobacteria</taxon>
        <taxon>Hyphomicrobiales</taxon>
        <taxon>Rhizobiaceae</taxon>
        <taxon>Rhizobium/Agrobacterium group</taxon>
        <taxon>Rhizobium</taxon>
    </lineage>
</organism>
<sequence>MNRMTRPSAWERETLGCLPLLAALDLDTVAAMLELAIVRSAGPRQMLFREGDPADTLFCVLSGYVRTFHLSPQGREVDLLIHEPGDVIGSSVCLDRQTYCANAQATESVKVAQFNLQRVRELAARKPDLALALASSLSGQFASSLAMLADDRLHTAPQRVAHYLKKQCPQGARNVSFRLPYQKNLLAGQLGLAPEALSRAFSYLRRHGVSVRGRLVQVNDPEVLQSI</sequence>
<dbReference type="OrthoDB" id="190787at2"/>
<evidence type="ECO:0000256" key="3">
    <source>
        <dbReference type="ARBA" id="ARBA00023163"/>
    </source>
</evidence>
<dbReference type="Gene3D" id="2.60.120.10">
    <property type="entry name" value="Jelly Rolls"/>
    <property type="match status" value="1"/>
</dbReference>
<protein>
    <submittedName>
        <fullName evidence="6">CRP-like cAMP-binding protein</fullName>
    </submittedName>
</protein>
<name>A0A285UIH1_9HYPH</name>
<dbReference type="Pfam" id="PF13545">
    <property type="entry name" value="HTH_Crp_2"/>
    <property type="match status" value="1"/>
</dbReference>
<dbReference type="InterPro" id="IPR018490">
    <property type="entry name" value="cNMP-bd_dom_sf"/>
</dbReference>
<gene>
    <name evidence="6" type="ORF">SAMN05892877_10974</name>
</gene>
<evidence type="ECO:0000259" key="5">
    <source>
        <dbReference type="PROSITE" id="PS51063"/>
    </source>
</evidence>
<dbReference type="SUPFAM" id="SSF46785">
    <property type="entry name" value="Winged helix' DNA-binding domain"/>
    <property type="match status" value="1"/>
</dbReference>
<reference evidence="6 7" key="1">
    <citation type="submission" date="2017-08" db="EMBL/GenBank/DDBJ databases">
        <authorList>
            <person name="de Groot N.N."/>
        </authorList>
    </citation>
    <scope>NUCLEOTIDE SEQUENCE [LARGE SCALE GENOMIC DNA]</scope>
    <source>
        <strain evidence="6 7">JC85</strain>
    </source>
</reference>
<accession>A0A285UIH1</accession>
<feature type="domain" description="Cyclic nucleotide-binding" evidence="4">
    <location>
        <begin position="20"/>
        <end position="122"/>
    </location>
</feature>
<dbReference type="AlphaFoldDB" id="A0A285UIH1"/>
<dbReference type="PANTHER" id="PTHR24567">
    <property type="entry name" value="CRP FAMILY TRANSCRIPTIONAL REGULATORY PROTEIN"/>
    <property type="match status" value="1"/>
</dbReference>
<dbReference type="SUPFAM" id="SSF51206">
    <property type="entry name" value="cAMP-binding domain-like"/>
    <property type="match status" value="1"/>
</dbReference>
<dbReference type="GO" id="GO:0003677">
    <property type="term" value="F:DNA binding"/>
    <property type="evidence" value="ECO:0007669"/>
    <property type="project" value="UniProtKB-KW"/>
</dbReference>
<dbReference type="InterPro" id="IPR036388">
    <property type="entry name" value="WH-like_DNA-bd_sf"/>
</dbReference>
<dbReference type="GO" id="GO:0005829">
    <property type="term" value="C:cytosol"/>
    <property type="evidence" value="ECO:0007669"/>
    <property type="project" value="TreeGrafter"/>
</dbReference>
<keyword evidence="1" id="KW-0805">Transcription regulation</keyword>
<dbReference type="InterPro" id="IPR012318">
    <property type="entry name" value="HTH_CRP"/>
</dbReference>
<evidence type="ECO:0000313" key="7">
    <source>
        <dbReference type="Proteomes" id="UP000219167"/>
    </source>
</evidence>
<dbReference type="InterPro" id="IPR014710">
    <property type="entry name" value="RmlC-like_jellyroll"/>
</dbReference>
<dbReference type="CDD" id="cd00038">
    <property type="entry name" value="CAP_ED"/>
    <property type="match status" value="1"/>
</dbReference>
<evidence type="ECO:0000313" key="6">
    <source>
        <dbReference type="EMBL" id="SOC41705.1"/>
    </source>
</evidence>
<keyword evidence="7" id="KW-1185">Reference proteome</keyword>
<keyword evidence="3" id="KW-0804">Transcription</keyword>
<dbReference type="SMART" id="SM00100">
    <property type="entry name" value="cNMP"/>
    <property type="match status" value="1"/>
</dbReference>
<proteinExistence type="predicted"/>
<dbReference type="PROSITE" id="PS50042">
    <property type="entry name" value="CNMP_BINDING_3"/>
    <property type="match status" value="1"/>
</dbReference>
<evidence type="ECO:0000256" key="1">
    <source>
        <dbReference type="ARBA" id="ARBA00023015"/>
    </source>
</evidence>
<dbReference type="PROSITE" id="PS51063">
    <property type="entry name" value="HTH_CRP_2"/>
    <property type="match status" value="1"/>
</dbReference>
<dbReference type="Proteomes" id="UP000219167">
    <property type="component" value="Unassembled WGS sequence"/>
</dbReference>
<dbReference type="InterPro" id="IPR000595">
    <property type="entry name" value="cNMP-bd_dom"/>
</dbReference>
<dbReference type="GO" id="GO:0003700">
    <property type="term" value="F:DNA-binding transcription factor activity"/>
    <property type="evidence" value="ECO:0007669"/>
    <property type="project" value="TreeGrafter"/>
</dbReference>
<dbReference type="PANTHER" id="PTHR24567:SF74">
    <property type="entry name" value="HTH-TYPE TRANSCRIPTIONAL REGULATOR ARCR"/>
    <property type="match status" value="1"/>
</dbReference>
<dbReference type="InterPro" id="IPR036390">
    <property type="entry name" value="WH_DNA-bd_sf"/>
</dbReference>
<dbReference type="InterPro" id="IPR050397">
    <property type="entry name" value="Env_Response_Regulators"/>
</dbReference>
<dbReference type="EMBL" id="OBQD01000009">
    <property type="protein sequence ID" value="SOC41705.1"/>
    <property type="molecule type" value="Genomic_DNA"/>
</dbReference>
<keyword evidence="2" id="KW-0238">DNA-binding</keyword>
<evidence type="ECO:0000259" key="4">
    <source>
        <dbReference type="PROSITE" id="PS50042"/>
    </source>
</evidence>
<feature type="domain" description="HTH crp-type" evidence="5">
    <location>
        <begin position="154"/>
        <end position="222"/>
    </location>
</feature>
<dbReference type="Pfam" id="PF00027">
    <property type="entry name" value="cNMP_binding"/>
    <property type="match status" value="1"/>
</dbReference>
<dbReference type="Gene3D" id="1.10.10.10">
    <property type="entry name" value="Winged helix-like DNA-binding domain superfamily/Winged helix DNA-binding domain"/>
    <property type="match status" value="1"/>
</dbReference>
<evidence type="ECO:0000256" key="2">
    <source>
        <dbReference type="ARBA" id="ARBA00023125"/>
    </source>
</evidence>